<proteinExistence type="predicted"/>
<evidence type="ECO:0000256" key="1">
    <source>
        <dbReference type="SAM" id="SignalP"/>
    </source>
</evidence>
<dbReference type="EMBL" id="CAJJDN010000093">
    <property type="protein sequence ID" value="CAD8109305.1"/>
    <property type="molecule type" value="Genomic_DNA"/>
</dbReference>
<dbReference type="AlphaFoldDB" id="A0A8S1Q220"/>
<organism evidence="2 3">
    <name type="scientific">Paramecium sonneborni</name>
    <dbReference type="NCBI Taxonomy" id="65129"/>
    <lineage>
        <taxon>Eukaryota</taxon>
        <taxon>Sar</taxon>
        <taxon>Alveolata</taxon>
        <taxon>Ciliophora</taxon>
        <taxon>Intramacronucleata</taxon>
        <taxon>Oligohymenophorea</taxon>
        <taxon>Peniculida</taxon>
        <taxon>Parameciidae</taxon>
        <taxon>Paramecium</taxon>
    </lineage>
</organism>
<feature type="signal peptide" evidence="1">
    <location>
        <begin position="1"/>
        <end position="23"/>
    </location>
</feature>
<comment type="caution">
    <text evidence="2">The sequence shown here is derived from an EMBL/GenBank/DDBJ whole genome shotgun (WGS) entry which is preliminary data.</text>
</comment>
<keyword evidence="1" id="KW-0732">Signal</keyword>
<sequence>MLCCMQHWTFILFMMQQNSIVLCDGEDNLNKHYLMSNEYVYQSKPQIIQLNYSIYADAFKKDIFIESVQIEDQTITSQ</sequence>
<gene>
    <name evidence="2" type="ORF">PSON_ATCC_30995.1.T0930107</name>
</gene>
<feature type="chain" id="PRO_5035799854" evidence="1">
    <location>
        <begin position="24"/>
        <end position="78"/>
    </location>
</feature>
<accession>A0A8S1Q220</accession>
<keyword evidence="3" id="KW-1185">Reference proteome</keyword>
<dbReference type="Proteomes" id="UP000692954">
    <property type="component" value="Unassembled WGS sequence"/>
</dbReference>
<name>A0A8S1Q220_9CILI</name>
<reference evidence="2" key="1">
    <citation type="submission" date="2021-01" db="EMBL/GenBank/DDBJ databases">
        <authorList>
            <consortium name="Genoscope - CEA"/>
            <person name="William W."/>
        </authorList>
    </citation>
    <scope>NUCLEOTIDE SEQUENCE</scope>
</reference>
<evidence type="ECO:0000313" key="3">
    <source>
        <dbReference type="Proteomes" id="UP000692954"/>
    </source>
</evidence>
<protein>
    <submittedName>
        <fullName evidence="2">Uncharacterized protein</fullName>
    </submittedName>
</protein>
<evidence type="ECO:0000313" key="2">
    <source>
        <dbReference type="EMBL" id="CAD8109305.1"/>
    </source>
</evidence>